<reference evidence="1 2" key="1">
    <citation type="submission" date="2023-05" db="EMBL/GenBank/DDBJ databases">
        <title>Pseudoalteromonas ardens sp. nov., Pseudoalteromonas obscura sp. nov., and Pseudoalteromonas umbrosa sp. nov., isolated from the coral Montipora capitata.</title>
        <authorList>
            <person name="Thomas E.M."/>
            <person name="Smith E.M."/>
            <person name="Papke E."/>
            <person name="Shlafstein M.D."/>
            <person name="Oline D.K."/>
            <person name="Videau P."/>
            <person name="Saw J.H."/>
            <person name="Strangman W.K."/>
            <person name="Ushijima B."/>
        </authorList>
    </citation>
    <scope>NUCLEOTIDE SEQUENCE [LARGE SCALE GENOMIC DNA]</scope>
    <source>
        <strain evidence="1 2">P94</strain>
    </source>
</reference>
<evidence type="ECO:0000313" key="2">
    <source>
        <dbReference type="Proteomes" id="UP001231915"/>
    </source>
</evidence>
<accession>A0ABT7EUD1</accession>
<evidence type="ECO:0008006" key="3">
    <source>
        <dbReference type="Google" id="ProtNLM"/>
    </source>
</evidence>
<sequence>MTNLFTGNAIPSGYISYSGNDAIFHELANVETTRPISVEQAKMYRVTPDGGTASRFRIRETLTDGTSRANKEFADGNWTEHLYLAGNGVVSIEIYYKNTSDTATGIVFVETAAKTVDAKGFVNSMTVANLVPAFASKLEIDAGSNSERVMVFDRLNGELLDNVLISGNSIAETVGGHTIQITLPAKYALGPSITCVLIDDNLEFSGAIMDGVQCELIDLTL</sequence>
<dbReference type="RefSeq" id="WP_284138926.1">
    <property type="nucleotide sequence ID" value="NZ_JASJUT010000021.1"/>
</dbReference>
<organism evidence="1 2">
    <name type="scientific">Pseudoalteromonas obscura</name>
    <dbReference type="NCBI Taxonomy" id="3048491"/>
    <lineage>
        <taxon>Bacteria</taxon>
        <taxon>Pseudomonadati</taxon>
        <taxon>Pseudomonadota</taxon>
        <taxon>Gammaproteobacteria</taxon>
        <taxon>Alteromonadales</taxon>
        <taxon>Pseudoalteromonadaceae</taxon>
        <taxon>Pseudoalteromonas</taxon>
    </lineage>
</organism>
<proteinExistence type="predicted"/>
<protein>
    <recommendedName>
        <fullName evidence="3">Alginate lyase</fullName>
    </recommendedName>
</protein>
<name>A0ABT7EUD1_9GAMM</name>
<evidence type="ECO:0000313" key="1">
    <source>
        <dbReference type="EMBL" id="MDK2598667.1"/>
    </source>
</evidence>
<dbReference type="Proteomes" id="UP001231915">
    <property type="component" value="Unassembled WGS sequence"/>
</dbReference>
<keyword evidence="2" id="KW-1185">Reference proteome</keyword>
<dbReference type="EMBL" id="JASJUT010000021">
    <property type="protein sequence ID" value="MDK2598667.1"/>
    <property type="molecule type" value="Genomic_DNA"/>
</dbReference>
<comment type="caution">
    <text evidence="1">The sequence shown here is derived from an EMBL/GenBank/DDBJ whole genome shotgun (WGS) entry which is preliminary data.</text>
</comment>
<gene>
    <name evidence="1" type="ORF">QNM18_26795</name>
</gene>